<evidence type="ECO:0000313" key="2">
    <source>
        <dbReference type="EMBL" id="CAI2192039.1"/>
    </source>
</evidence>
<dbReference type="Proteomes" id="UP001153678">
    <property type="component" value="Unassembled WGS sequence"/>
</dbReference>
<feature type="compositionally biased region" description="Basic and acidic residues" evidence="1">
    <location>
        <begin position="30"/>
        <end position="43"/>
    </location>
</feature>
<sequence length="60" mass="7241">RNHNNEDSFEEFSEEELNDEYSEGEELSESEEKQKNISKSKERSSVWNYFEKFVDDDNLT</sequence>
<gene>
    <name evidence="2" type="ORF">FWILDA_LOCUS15375</name>
</gene>
<protein>
    <submittedName>
        <fullName evidence="2">1746_t:CDS:1</fullName>
    </submittedName>
</protein>
<accession>A0A9W4T3Y2</accession>
<organism evidence="2 3">
    <name type="scientific">Funneliformis geosporum</name>
    <dbReference type="NCBI Taxonomy" id="1117311"/>
    <lineage>
        <taxon>Eukaryota</taxon>
        <taxon>Fungi</taxon>
        <taxon>Fungi incertae sedis</taxon>
        <taxon>Mucoromycota</taxon>
        <taxon>Glomeromycotina</taxon>
        <taxon>Glomeromycetes</taxon>
        <taxon>Glomerales</taxon>
        <taxon>Glomeraceae</taxon>
        <taxon>Funneliformis</taxon>
    </lineage>
</organism>
<evidence type="ECO:0000256" key="1">
    <source>
        <dbReference type="SAM" id="MobiDB-lite"/>
    </source>
</evidence>
<feature type="compositionally biased region" description="Acidic residues" evidence="1">
    <location>
        <begin position="7"/>
        <end position="29"/>
    </location>
</feature>
<comment type="caution">
    <text evidence="2">The sequence shown here is derived from an EMBL/GenBank/DDBJ whole genome shotgun (WGS) entry which is preliminary data.</text>
</comment>
<name>A0A9W4T3Y2_9GLOM</name>
<dbReference type="AlphaFoldDB" id="A0A9W4T3Y2"/>
<evidence type="ECO:0000313" key="3">
    <source>
        <dbReference type="Proteomes" id="UP001153678"/>
    </source>
</evidence>
<feature type="region of interest" description="Disordered" evidence="1">
    <location>
        <begin position="1"/>
        <end position="43"/>
    </location>
</feature>
<proteinExistence type="predicted"/>
<reference evidence="2" key="1">
    <citation type="submission" date="2022-08" db="EMBL/GenBank/DDBJ databases">
        <authorList>
            <person name="Kallberg Y."/>
            <person name="Tangrot J."/>
            <person name="Rosling A."/>
        </authorList>
    </citation>
    <scope>NUCLEOTIDE SEQUENCE</scope>
    <source>
        <strain evidence="2">Wild A</strain>
    </source>
</reference>
<dbReference type="EMBL" id="CAMKVN010007968">
    <property type="protein sequence ID" value="CAI2192039.1"/>
    <property type="molecule type" value="Genomic_DNA"/>
</dbReference>
<feature type="non-terminal residue" evidence="2">
    <location>
        <position position="1"/>
    </location>
</feature>
<keyword evidence="3" id="KW-1185">Reference proteome</keyword>